<reference evidence="3 4" key="1">
    <citation type="submission" date="2016-08" db="EMBL/GenBank/DDBJ databases">
        <title>A Parts List for Fungal Cellulosomes Revealed by Comparative Genomics.</title>
        <authorList>
            <consortium name="DOE Joint Genome Institute"/>
            <person name="Haitjema C.H."/>
            <person name="Gilmore S.P."/>
            <person name="Henske J.K."/>
            <person name="Solomon K.V."/>
            <person name="De Groot R."/>
            <person name="Kuo A."/>
            <person name="Mondo S.J."/>
            <person name="Salamov A.A."/>
            <person name="Labutti K."/>
            <person name="Zhao Z."/>
            <person name="Chiniquy J."/>
            <person name="Barry K."/>
            <person name="Brewer H.M."/>
            <person name="Purvine S.O."/>
            <person name="Wright A.T."/>
            <person name="Boxma B."/>
            <person name="Van Alen T."/>
            <person name="Hackstein J.H."/>
            <person name="Baker S.E."/>
            <person name="Grigoriev I.V."/>
            <person name="O'Malley M.A."/>
        </authorList>
    </citation>
    <scope>NUCLEOTIDE SEQUENCE [LARGE SCALE GENOMIC DNA]</scope>
    <source>
        <strain evidence="3 4">G1</strain>
    </source>
</reference>
<comment type="caution">
    <text evidence="3">The sequence shown here is derived from an EMBL/GenBank/DDBJ whole genome shotgun (WGS) entry which is preliminary data.</text>
</comment>
<dbReference type="Pfam" id="PF14769">
    <property type="entry name" value="CLAMP"/>
    <property type="match status" value="1"/>
</dbReference>
<keyword evidence="1" id="KW-0175">Coiled coil</keyword>
<feature type="region of interest" description="Disordered" evidence="2">
    <location>
        <begin position="195"/>
        <end position="246"/>
    </location>
</feature>
<dbReference type="EMBL" id="MCOG01000366">
    <property type="protein sequence ID" value="ORY12909.1"/>
    <property type="molecule type" value="Genomic_DNA"/>
</dbReference>
<feature type="coiled-coil region" evidence="1">
    <location>
        <begin position="348"/>
        <end position="378"/>
    </location>
</feature>
<keyword evidence="4" id="KW-1185">Reference proteome</keyword>
<dbReference type="PANTHER" id="PTHR28457:SF1">
    <property type="entry name" value="CILIA- AND FLAGELLA-ASSOCIATED PROTEIN 119"/>
    <property type="match status" value="1"/>
</dbReference>
<organism evidence="3 4">
    <name type="scientific">Neocallimastix californiae</name>
    <dbReference type="NCBI Taxonomy" id="1754190"/>
    <lineage>
        <taxon>Eukaryota</taxon>
        <taxon>Fungi</taxon>
        <taxon>Fungi incertae sedis</taxon>
        <taxon>Chytridiomycota</taxon>
        <taxon>Chytridiomycota incertae sedis</taxon>
        <taxon>Neocallimastigomycetes</taxon>
        <taxon>Neocallimastigales</taxon>
        <taxon>Neocallimastigaceae</taxon>
        <taxon>Neocallimastix</taxon>
    </lineage>
</organism>
<evidence type="ECO:0000313" key="4">
    <source>
        <dbReference type="Proteomes" id="UP000193920"/>
    </source>
</evidence>
<proteinExistence type="predicted"/>
<dbReference type="PANTHER" id="PTHR28457">
    <property type="entry name" value="COILED-COIL DOMAIN-CONTAINING PROTEIN 189"/>
    <property type="match status" value="1"/>
</dbReference>
<evidence type="ECO:0000256" key="2">
    <source>
        <dbReference type="SAM" id="MobiDB-lite"/>
    </source>
</evidence>
<feature type="region of interest" description="Disordered" evidence="2">
    <location>
        <begin position="1"/>
        <end position="31"/>
    </location>
</feature>
<gene>
    <name evidence="3" type="ORF">LY90DRAFT_187080</name>
</gene>
<dbReference type="InterPro" id="IPR032727">
    <property type="entry name" value="CLAMP"/>
</dbReference>
<name>A0A1Y1ZRL8_9FUNG</name>
<accession>A0A1Y1ZRL8</accession>
<evidence type="ECO:0000256" key="1">
    <source>
        <dbReference type="SAM" id="Coils"/>
    </source>
</evidence>
<dbReference type="STRING" id="1754190.A0A1Y1ZRL8"/>
<protein>
    <submittedName>
        <fullName evidence="3">Uncharacterized protein</fullName>
    </submittedName>
</protein>
<dbReference type="AlphaFoldDB" id="A0A1Y1ZRL8"/>
<feature type="compositionally biased region" description="Basic and acidic residues" evidence="2">
    <location>
        <begin position="211"/>
        <end position="246"/>
    </location>
</feature>
<evidence type="ECO:0000313" key="3">
    <source>
        <dbReference type="EMBL" id="ORY12909.1"/>
    </source>
</evidence>
<dbReference type="Proteomes" id="UP000193920">
    <property type="component" value="Unassembled WGS sequence"/>
</dbReference>
<sequence>MLSKTKQKNQVHFPANKSSGNGHNRKDTDRISDDSLQNRLFIEDIWNEETTKEELEKLFITQNYDRFQFRMEHVLDLYDLPIEDGINKLGSFLQLDNWKEDVSNNMILNNLYNIFMNGKNNNLKPMQIFEFMRLFLFFINEFKEKDMKYQEAIDYFRKLLFYDFGFVNFIDEPPPPSQVAIHKLLQIQQQLELEEQNQQDAQLSPNGQSKEANKFGKEVNKNKEKGSNKMKEKDREKEREREEEERMSLLANLENTILQEKKAASEKEPYKNYPPPPIVYTNKPQKLFSSYEENIIIKFMKETVFQHFKLYKNIFWQLEPREEHIIQADNLIVDIPGKIPPLSTAITQEEWENEVKLLEEQRLEKEREIERKRAEERAIREANPFYPLDNDEIMEVVNETISSVMSNFVSIFENQVEEIRTKYLKIASDIIESSVMTLVTSPN</sequence>